<evidence type="ECO:0000256" key="8">
    <source>
        <dbReference type="ARBA" id="ARBA00022692"/>
    </source>
</evidence>
<keyword evidence="5" id="KW-0645">Protease</keyword>
<keyword evidence="14" id="KW-0511">Multifunctional enzyme</keyword>
<evidence type="ECO:0000259" key="19">
    <source>
        <dbReference type="Pfam" id="PF00912"/>
    </source>
</evidence>
<gene>
    <name evidence="20" type="primary">pbpF</name>
    <name evidence="20" type="ORF">BBEV_1097</name>
</gene>
<keyword evidence="7 20" id="KW-0808">Transferase</keyword>
<keyword evidence="8" id="KW-0812">Transmembrane</keyword>
<protein>
    <submittedName>
        <fullName evidence="20">Multimodular transpeptidase-transglycosylase</fullName>
        <ecNumber evidence="20">2.4.1.129</ecNumber>
        <ecNumber evidence="20">3.4.-.-</ecNumber>
    </submittedName>
</protein>
<dbReference type="PATRIC" id="fig|632773.3.peg.1165"/>
<dbReference type="Gene3D" id="1.10.3810.10">
    <property type="entry name" value="Biosynthetic peptidoglycan transglycosylase-like"/>
    <property type="match status" value="1"/>
</dbReference>
<dbReference type="STRING" id="632773.BBEV_1097"/>
<evidence type="ECO:0000256" key="4">
    <source>
        <dbReference type="ARBA" id="ARBA00022645"/>
    </source>
</evidence>
<dbReference type="Pfam" id="PF00912">
    <property type="entry name" value="Transgly"/>
    <property type="match status" value="1"/>
</dbReference>
<dbReference type="GO" id="GO:0009252">
    <property type="term" value="P:peptidoglycan biosynthetic process"/>
    <property type="evidence" value="ECO:0007669"/>
    <property type="project" value="UniProtKB-KW"/>
</dbReference>
<organism evidence="20 21">
    <name type="scientific">Salisediminibacterium beveridgei</name>
    <dbReference type="NCBI Taxonomy" id="632773"/>
    <lineage>
        <taxon>Bacteria</taxon>
        <taxon>Bacillati</taxon>
        <taxon>Bacillota</taxon>
        <taxon>Bacilli</taxon>
        <taxon>Bacillales</taxon>
        <taxon>Bacillaceae</taxon>
        <taxon>Salisediminibacterium</taxon>
    </lineage>
</organism>
<sequence>MLSKTVRKRLIWSSVVVLITLLITAGSYTGVILFGNYTIDEKDLVMSELTTVVDQEGNQVAHLFEENRELITIEEVPEHVQQAFIAVEDHRFLQHTGFDVRAIGRALYRDITSGSLQEGGSTITQQLAKNVFLTPEKSFLRKTEEVLIAVNLERRYTKPEILEMYLNQIYFGHGAHGIQAASKLYFDKEISEISAEEGALLAALPKGPNLYSPFIDEDQSLERRNLVLGLMERHGFLDKDEAVRLQGRTLPQEPSAITANPAYRTYVDMVLNEAEERFGIREDEILRGGYEIEVAMDRNMQELLHDQFEDAAIFPADSAGQIAQGSAVMLDNESGGVLAVIGGRDYVRKGLNRAEIPRQPGSAIKPLAVFAPALEEELYEPYSLLQDEPVEFDGYEPRNISGTYEGEMSLYDALVDSVNVPAVSVLNDLGVPAAKAYLSSQQIDLDDDGLSMALGGLTNGVSPLQMASAFRTFADDGIYRESYVIESISTTSGISILPDRELRTERIYSEQTAWYMTRMLEAAVTDGTGTPGEFPGALAGKTGTSTDRRDLWFTGYTPDVTGAYWMGFDRYDEDTVITDSSAISVIAMKALLRDVYENETEQLAFDKPASAEDLQDPIRLMTITDLEVETNLGFTGSNIHLSWTGSEDERLAYRVYEVTGNGDRKLVEELQGQDSYTIRGQNLFSKKEYQVVPYNPQINREGDPSNTVEAGFSFFSME</sequence>
<keyword evidence="13" id="KW-0472">Membrane</keyword>
<keyword evidence="21" id="KW-1185">Reference proteome</keyword>
<dbReference type="SUPFAM" id="SSF53955">
    <property type="entry name" value="Lysozyme-like"/>
    <property type="match status" value="1"/>
</dbReference>
<evidence type="ECO:0000313" key="20">
    <source>
        <dbReference type="EMBL" id="AOM82466.1"/>
    </source>
</evidence>
<reference evidence="20 21" key="1">
    <citation type="submission" date="2015-08" db="EMBL/GenBank/DDBJ databases">
        <title>The complete genome sequence of Bacillus beveridgei MLTeJB.</title>
        <authorList>
            <person name="Hanson T.E."/>
            <person name="Mesa C."/>
            <person name="Basesman S.M."/>
            <person name="Oremland R.S."/>
        </authorList>
    </citation>
    <scope>NUCLEOTIDE SEQUENCE [LARGE SCALE GENOMIC DNA]</scope>
    <source>
        <strain evidence="20 21">MLTeJB</strain>
    </source>
</reference>
<dbReference type="InterPro" id="IPR036950">
    <property type="entry name" value="PBP_transglycosylase"/>
</dbReference>
<keyword evidence="4" id="KW-0121">Carboxypeptidase</keyword>
<evidence type="ECO:0000256" key="1">
    <source>
        <dbReference type="ARBA" id="ARBA00007090"/>
    </source>
</evidence>
<keyword evidence="11" id="KW-0573">Peptidoglycan synthesis</keyword>
<dbReference type="PANTHER" id="PTHR32282:SF32">
    <property type="entry name" value="PENICILLIN-BINDING PROTEIN 2A"/>
    <property type="match status" value="1"/>
</dbReference>
<accession>A0A1D7QTW6</accession>
<evidence type="ECO:0000259" key="18">
    <source>
        <dbReference type="Pfam" id="PF00905"/>
    </source>
</evidence>
<evidence type="ECO:0000256" key="14">
    <source>
        <dbReference type="ARBA" id="ARBA00023268"/>
    </source>
</evidence>
<feature type="domain" description="Penicillin-binding protein transpeptidase" evidence="18">
    <location>
        <begin position="325"/>
        <end position="581"/>
    </location>
</feature>
<evidence type="ECO:0000256" key="3">
    <source>
        <dbReference type="ARBA" id="ARBA00022475"/>
    </source>
</evidence>
<dbReference type="GO" id="GO:0008658">
    <property type="term" value="F:penicillin binding"/>
    <property type="evidence" value="ECO:0007669"/>
    <property type="project" value="InterPro"/>
</dbReference>
<keyword evidence="10" id="KW-0133">Cell shape</keyword>
<dbReference type="Proteomes" id="UP000094463">
    <property type="component" value="Chromosome"/>
</dbReference>
<evidence type="ECO:0000256" key="9">
    <source>
        <dbReference type="ARBA" id="ARBA00022801"/>
    </source>
</evidence>
<dbReference type="OrthoDB" id="9766909at2"/>
<keyword evidence="3" id="KW-1003">Cell membrane</keyword>
<proteinExistence type="inferred from homology"/>
<evidence type="ECO:0000256" key="7">
    <source>
        <dbReference type="ARBA" id="ARBA00022679"/>
    </source>
</evidence>
<keyword evidence="12" id="KW-1133">Transmembrane helix</keyword>
<dbReference type="NCBIfam" id="TIGR02074">
    <property type="entry name" value="PBP_1a_fam"/>
    <property type="match status" value="1"/>
</dbReference>
<keyword evidence="6 20" id="KW-0328">Glycosyltransferase</keyword>
<evidence type="ECO:0000313" key="21">
    <source>
        <dbReference type="Proteomes" id="UP000094463"/>
    </source>
</evidence>
<evidence type="ECO:0000256" key="5">
    <source>
        <dbReference type="ARBA" id="ARBA00022670"/>
    </source>
</evidence>
<dbReference type="GO" id="GO:0008955">
    <property type="term" value="F:peptidoglycan glycosyltransferase activity"/>
    <property type="evidence" value="ECO:0007669"/>
    <property type="project" value="UniProtKB-EC"/>
</dbReference>
<evidence type="ECO:0000256" key="11">
    <source>
        <dbReference type="ARBA" id="ARBA00022984"/>
    </source>
</evidence>
<comment type="similarity">
    <text evidence="1">In the C-terminal section; belongs to the transpeptidase family.</text>
</comment>
<name>A0A1D7QTW6_9BACI</name>
<dbReference type="InterPro" id="IPR001264">
    <property type="entry name" value="Glyco_trans_51"/>
</dbReference>
<evidence type="ECO:0000256" key="10">
    <source>
        <dbReference type="ARBA" id="ARBA00022960"/>
    </source>
</evidence>
<evidence type="ECO:0000256" key="12">
    <source>
        <dbReference type="ARBA" id="ARBA00022989"/>
    </source>
</evidence>
<dbReference type="Gene3D" id="3.40.710.10">
    <property type="entry name" value="DD-peptidase/beta-lactamase superfamily"/>
    <property type="match status" value="1"/>
</dbReference>
<evidence type="ECO:0000256" key="13">
    <source>
        <dbReference type="ARBA" id="ARBA00023136"/>
    </source>
</evidence>
<dbReference type="EMBL" id="CP012502">
    <property type="protein sequence ID" value="AOM82466.1"/>
    <property type="molecule type" value="Genomic_DNA"/>
</dbReference>
<dbReference type="InterPro" id="IPR050396">
    <property type="entry name" value="Glycosyltr_51/Transpeptidase"/>
</dbReference>
<dbReference type="GO" id="GO:0006508">
    <property type="term" value="P:proteolysis"/>
    <property type="evidence" value="ECO:0007669"/>
    <property type="project" value="UniProtKB-KW"/>
</dbReference>
<dbReference type="GO" id="GO:0030288">
    <property type="term" value="C:outer membrane-bounded periplasmic space"/>
    <property type="evidence" value="ECO:0007669"/>
    <property type="project" value="TreeGrafter"/>
</dbReference>
<comment type="similarity">
    <text evidence="2">In the N-terminal section; belongs to the glycosyltransferase 51 family.</text>
</comment>
<comment type="catalytic activity">
    <reaction evidence="17">
        <text>[GlcNAc-(1-&gt;4)-Mur2Ac(oyl-L-Ala-gamma-D-Glu-L-Lys-D-Ala-D-Ala)](n)-di-trans,octa-cis-undecaprenyl diphosphate + beta-D-GlcNAc-(1-&gt;4)-Mur2Ac(oyl-L-Ala-gamma-D-Glu-L-Lys-D-Ala-D-Ala)-di-trans,octa-cis-undecaprenyl diphosphate = [GlcNAc-(1-&gt;4)-Mur2Ac(oyl-L-Ala-gamma-D-Glu-L-Lys-D-Ala-D-Ala)](n+1)-di-trans,octa-cis-undecaprenyl diphosphate + di-trans,octa-cis-undecaprenyl diphosphate + H(+)</text>
        <dbReference type="Rhea" id="RHEA:23708"/>
        <dbReference type="Rhea" id="RHEA-COMP:9602"/>
        <dbReference type="Rhea" id="RHEA-COMP:9603"/>
        <dbReference type="ChEBI" id="CHEBI:15378"/>
        <dbReference type="ChEBI" id="CHEBI:58405"/>
        <dbReference type="ChEBI" id="CHEBI:60033"/>
        <dbReference type="ChEBI" id="CHEBI:78435"/>
        <dbReference type="EC" id="2.4.99.28"/>
    </reaction>
</comment>
<dbReference type="PANTHER" id="PTHR32282">
    <property type="entry name" value="BINDING PROTEIN TRANSPEPTIDASE, PUTATIVE-RELATED"/>
    <property type="match status" value="1"/>
</dbReference>
<dbReference type="KEGG" id="bbev:BBEV_1097"/>
<dbReference type="InterPro" id="IPR001460">
    <property type="entry name" value="PCN-bd_Tpept"/>
</dbReference>
<evidence type="ECO:0000256" key="17">
    <source>
        <dbReference type="ARBA" id="ARBA00049902"/>
    </source>
</evidence>
<comment type="catalytic activity">
    <reaction evidence="16">
        <text>Preferential cleavage: (Ac)2-L-Lys-D-Ala-|-D-Ala. Also transpeptidation of peptidyl-alanyl moieties that are N-acyl substituents of D-alanine.</text>
        <dbReference type="EC" id="3.4.16.4"/>
    </reaction>
</comment>
<evidence type="ECO:0000256" key="2">
    <source>
        <dbReference type="ARBA" id="ARBA00007739"/>
    </source>
</evidence>
<dbReference type="InterPro" id="IPR012338">
    <property type="entry name" value="Beta-lactam/transpept-like"/>
</dbReference>
<dbReference type="AlphaFoldDB" id="A0A1D7QTW6"/>
<evidence type="ECO:0000256" key="15">
    <source>
        <dbReference type="ARBA" id="ARBA00023316"/>
    </source>
</evidence>
<keyword evidence="9 20" id="KW-0378">Hydrolase</keyword>
<keyword evidence="15" id="KW-0961">Cell wall biogenesis/degradation</keyword>
<dbReference type="RefSeq" id="WP_069364554.1">
    <property type="nucleotide sequence ID" value="NZ_CP012502.1"/>
</dbReference>
<dbReference type="GO" id="GO:0071555">
    <property type="term" value="P:cell wall organization"/>
    <property type="evidence" value="ECO:0007669"/>
    <property type="project" value="UniProtKB-KW"/>
</dbReference>
<evidence type="ECO:0000256" key="16">
    <source>
        <dbReference type="ARBA" id="ARBA00034000"/>
    </source>
</evidence>
<feature type="domain" description="Glycosyl transferase family 51" evidence="19">
    <location>
        <begin position="58"/>
        <end position="231"/>
    </location>
</feature>
<dbReference type="GO" id="GO:0009002">
    <property type="term" value="F:serine-type D-Ala-D-Ala carboxypeptidase activity"/>
    <property type="evidence" value="ECO:0007669"/>
    <property type="project" value="UniProtKB-EC"/>
</dbReference>
<dbReference type="GO" id="GO:0008360">
    <property type="term" value="P:regulation of cell shape"/>
    <property type="evidence" value="ECO:0007669"/>
    <property type="project" value="UniProtKB-KW"/>
</dbReference>
<dbReference type="EC" id="3.4.-.-" evidence="20"/>
<dbReference type="SUPFAM" id="SSF56601">
    <property type="entry name" value="beta-lactamase/transpeptidase-like"/>
    <property type="match status" value="1"/>
</dbReference>
<dbReference type="InterPro" id="IPR023346">
    <property type="entry name" value="Lysozyme-like_dom_sf"/>
</dbReference>
<dbReference type="EC" id="2.4.1.129" evidence="20"/>
<dbReference type="Pfam" id="PF00905">
    <property type="entry name" value="Transpeptidase"/>
    <property type="match status" value="1"/>
</dbReference>
<evidence type="ECO:0000256" key="6">
    <source>
        <dbReference type="ARBA" id="ARBA00022676"/>
    </source>
</evidence>
<dbReference type="FunFam" id="1.10.3810.10:FF:000001">
    <property type="entry name" value="Penicillin-binding protein 1A"/>
    <property type="match status" value="1"/>
</dbReference>